<sequence>MPEVLQDLALKCPGEDHGDPRYGAYSMVGFQVALSKRGYDLILLNKTGTFKKKSRANVGERYVFIDSDSYFYVKSEGDA</sequence>
<dbReference type="Proteomes" id="UP001146120">
    <property type="component" value="Unassembled WGS sequence"/>
</dbReference>
<evidence type="ECO:0000313" key="2">
    <source>
        <dbReference type="Proteomes" id="UP001146120"/>
    </source>
</evidence>
<keyword evidence="2" id="KW-1185">Reference proteome</keyword>
<proteinExistence type="predicted"/>
<name>A0AAV2Z0H1_9STRA</name>
<reference evidence="1" key="1">
    <citation type="submission" date="2022-11" db="EMBL/GenBank/DDBJ databases">
        <authorList>
            <person name="Morgan W.R."/>
            <person name="Tartar A."/>
        </authorList>
    </citation>
    <scope>NUCLEOTIDE SEQUENCE</scope>
    <source>
        <strain evidence="1">ARSEF 373</strain>
    </source>
</reference>
<dbReference type="EMBL" id="DAKRPA010000095">
    <property type="protein sequence ID" value="DAZ98877.1"/>
    <property type="molecule type" value="Genomic_DNA"/>
</dbReference>
<dbReference type="AlphaFoldDB" id="A0AAV2Z0H1"/>
<comment type="caution">
    <text evidence="1">The sequence shown here is derived from an EMBL/GenBank/DDBJ whole genome shotgun (WGS) entry which is preliminary data.</text>
</comment>
<evidence type="ECO:0000313" key="1">
    <source>
        <dbReference type="EMBL" id="DAZ98877.1"/>
    </source>
</evidence>
<protein>
    <submittedName>
        <fullName evidence="1">Uncharacterized protein</fullName>
    </submittedName>
</protein>
<accession>A0AAV2Z0H1</accession>
<reference evidence="1" key="2">
    <citation type="journal article" date="2023" name="Microbiol Resour">
        <title>Decontamination and Annotation of the Draft Genome Sequence of the Oomycete Lagenidium giganteum ARSEF 373.</title>
        <authorList>
            <person name="Morgan W.R."/>
            <person name="Tartar A."/>
        </authorList>
    </citation>
    <scope>NUCLEOTIDE SEQUENCE</scope>
    <source>
        <strain evidence="1">ARSEF 373</strain>
    </source>
</reference>
<gene>
    <name evidence="1" type="ORF">N0F65_002602</name>
</gene>
<organism evidence="1 2">
    <name type="scientific">Lagenidium giganteum</name>
    <dbReference type="NCBI Taxonomy" id="4803"/>
    <lineage>
        <taxon>Eukaryota</taxon>
        <taxon>Sar</taxon>
        <taxon>Stramenopiles</taxon>
        <taxon>Oomycota</taxon>
        <taxon>Peronosporomycetes</taxon>
        <taxon>Pythiales</taxon>
        <taxon>Pythiaceae</taxon>
    </lineage>
</organism>